<reference evidence="1 2" key="1">
    <citation type="journal article" date="2014" name="Am. J. Bot.">
        <title>Genome assembly and annotation for red clover (Trifolium pratense; Fabaceae).</title>
        <authorList>
            <person name="Istvanek J."/>
            <person name="Jaros M."/>
            <person name="Krenek A."/>
            <person name="Repkova J."/>
        </authorList>
    </citation>
    <scope>NUCLEOTIDE SEQUENCE [LARGE SCALE GENOMIC DNA]</scope>
    <source>
        <strain evidence="2">cv. Tatra</strain>
        <tissue evidence="1">Young leaves</tissue>
    </source>
</reference>
<name>A0A2K3KLQ9_TRIPR</name>
<feature type="non-terminal residue" evidence="1">
    <location>
        <position position="104"/>
    </location>
</feature>
<protein>
    <submittedName>
        <fullName evidence="1">Ribonuclease H</fullName>
    </submittedName>
</protein>
<proteinExistence type="predicted"/>
<dbReference type="Proteomes" id="UP000236291">
    <property type="component" value="Unassembled WGS sequence"/>
</dbReference>
<dbReference type="AlphaFoldDB" id="A0A2K3KLQ9"/>
<evidence type="ECO:0000313" key="2">
    <source>
        <dbReference type="Proteomes" id="UP000236291"/>
    </source>
</evidence>
<gene>
    <name evidence="1" type="ORF">L195_g055520</name>
</gene>
<accession>A0A2K3KLQ9</accession>
<sequence>MEFLYEYHNSASLPKAITGSFLTLIPKKDHPQALSDYDLGWRQWIRAFVFQSSMSVLVNGSPKEDFNVGKGLRQGDPLSPIMFLIVDGGLTSLMRRAVDNSIFQ</sequence>
<organism evidence="1 2">
    <name type="scientific">Trifolium pratense</name>
    <name type="common">Red clover</name>
    <dbReference type="NCBI Taxonomy" id="57577"/>
    <lineage>
        <taxon>Eukaryota</taxon>
        <taxon>Viridiplantae</taxon>
        <taxon>Streptophyta</taxon>
        <taxon>Embryophyta</taxon>
        <taxon>Tracheophyta</taxon>
        <taxon>Spermatophyta</taxon>
        <taxon>Magnoliopsida</taxon>
        <taxon>eudicotyledons</taxon>
        <taxon>Gunneridae</taxon>
        <taxon>Pentapetalae</taxon>
        <taxon>rosids</taxon>
        <taxon>fabids</taxon>
        <taxon>Fabales</taxon>
        <taxon>Fabaceae</taxon>
        <taxon>Papilionoideae</taxon>
        <taxon>50 kb inversion clade</taxon>
        <taxon>NPAAA clade</taxon>
        <taxon>Hologalegina</taxon>
        <taxon>IRL clade</taxon>
        <taxon>Trifolieae</taxon>
        <taxon>Trifolium</taxon>
    </lineage>
</organism>
<dbReference type="EMBL" id="ASHM01101436">
    <property type="protein sequence ID" value="PNX67235.1"/>
    <property type="molecule type" value="Genomic_DNA"/>
</dbReference>
<reference evidence="1 2" key="2">
    <citation type="journal article" date="2017" name="Front. Plant Sci.">
        <title>Gene Classification and Mining of Molecular Markers Useful in Red Clover (Trifolium pratense) Breeding.</title>
        <authorList>
            <person name="Istvanek J."/>
            <person name="Dluhosova J."/>
            <person name="Dluhos P."/>
            <person name="Patkova L."/>
            <person name="Nedelnik J."/>
            <person name="Repkova J."/>
        </authorList>
    </citation>
    <scope>NUCLEOTIDE SEQUENCE [LARGE SCALE GENOMIC DNA]</scope>
    <source>
        <strain evidence="2">cv. Tatra</strain>
        <tissue evidence="1">Young leaves</tissue>
    </source>
</reference>
<dbReference type="STRING" id="57577.A0A2K3KLQ9"/>
<comment type="caution">
    <text evidence="1">The sequence shown here is derived from an EMBL/GenBank/DDBJ whole genome shotgun (WGS) entry which is preliminary data.</text>
</comment>
<evidence type="ECO:0000313" key="1">
    <source>
        <dbReference type="EMBL" id="PNX67235.1"/>
    </source>
</evidence>